<accession>A0A2U9IST0</accession>
<dbReference type="AlphaFoldDB" id="A0A2U9IST0"/>
<dbReference type="SMART" id="SM00116">
    <property type="entry name" value="CBS"/>
    <property type="match status" value="2"/>
</dbReference>
<dbReference type="Gene3D" id="3.10.580.10">
    <property type="entry name" value="CBS-domain"/>
    <property type="match status" value="1"/>
</dbReference>
<evidence type="ECO:0000256" key="1">
    <source>
        <dbReference type="ARBA" id="ARBA00004141"/>
    </source>
</evidence>
<feature type="domain" description="CBS" evidence="12">
    <location>
        <begin position="525"/>
        <end position="581"/>
    </location>
</feature>
<feature type="transmembrane region" description="Helical" evidence="11">
    <location>
        <begin position="349"/>
        <end position="374"/>
    </location>
</feature>
<dbReference type="Pfam" id="PF00571">
    <property type="entry name" value="CBS"/>
    <property type="match status" value="2"/>
</dbReference>
<evidence type="ECO:0000256" key="8">
    <source>
        <dbReference type="ARBA" id="ARBA00023214"/>
    </source>
</evidence>
<dbReference type="SUPFAM" id="SSF54631">
    <property type="entry name" value="CBS-domain pair"/>
    <property type="match status" value="1"/>
</dbReference>
<proteinExistence type="predicted"/>
<keyword evidence="7" id="KW-0869">Chloride channel</keyword>
<feature type="transmembrane region" description="Helical" evidence="11">
    <location>
        <begin position="14"/>
        <end position="36"/>
    </location>
</feature>
<dbReference type="InterPro" id="IPR001807">
    <property type="entry name" value="ClC"/>
</dbReference>
<reference evidence="14" key="2">
    <citation type="submission" date="2020-03" db="EMBL/GenBank/DDBJ databases">
        <title>Complete Genome Sequences of Extremely Thermoacidophilic, Metal-Mobilizing Type-Strain Members of the Archaeal Family Sulfolobaceae: Acidianus brierleyi DSM-1651T, Acidianus sulfidivorans DSM-18786T, Metallosphaera hakonensis DSM-7519T, and Metallosphaera prunae DSM-10039T.</title>
        <authorList>
            <person name="Counts J.A."/>
            <person name="Kelly R.M."/>
        </authorList>
    </citation>
    <scope>NUCLEOTIDE SEQUENCE [LARGE SCALE GENOMIC DNA]</scope>
    <source>
        <strain evidence="14">HO1-1</strain>
    </source>
</reference>
<feature type="transmembrane region" description="Helical" evidence="11">
    <location>
        <begin position="316"/>
        <end position="337"/>
    </location>
</feature>
<reference evidence="13 14" key="1">
    <citation type="submission" date="2018-05" db="EMBL/GenBank/DDBJ databases">
        <title>Complete Genome Sequences of Extremely Thermoacidophilic, Metal-Mobilizing Type-Strain Members of the Archaeal Family Sulfolobaceae: Acidianus brierleyi DSM-1651T, Acidianus sulfidivorans DSM-18786T, Metallosphaera hakonensis DSM-7519T, and Metallosphaera prunae DSM-10039T.</title>
        <authorList>
            <person name="Counts J.A."/>
            <person name="Kelly R.M."/>
        </authorList>
    </citation>
    <scope>NUCLEOTIDE SEQUENCE [LARGE SCALE GENOMIC DNA]</scope>
    <source>
        <strain evidence="13 14">HO1-1</strain>
    </source>
</reference>
<dbReference type="InterPro" id="IPR046342">
    <property type="entry name" value="CBS_dom_sf"/>
</dbReference>
<dbReference type="InterPro" id="IPR050368">
    <property type="entry name" value="ClC-type_chloride_channel"/>
</dbReference>
<dbReference type="CDD" id="cd04594">
    <property type="entry name" value="CBS_pair_voltage-gated_CLC_archaea"/>
    <property type="match status" value="1"/>
</dbReference>
<dbReference type="KEGG" id="mhk:DFR87_04495"/>
<organism evidence="13 14">
    <name type="scientific">Metallosphaera hakonensis JCM 8857 = DSM 7519</name>
    <dbReference type="NCBI Taxonomy" id="1293036"/>
    <lineage>
        <taxon>Archaea</taxon>
        <taxon>Thermoproteota</taxon>
        <taxon>Thermoprotei</taxon>
        <taxon>Sulfolobales</taxon>
        <taxon>Sulfolobaceae</taxon>
        <taxon>Metallosphaera</taxon>
    </lineage>
</organism>
<name>A0A2U9IST0_9CREN</name>
<dbReference type="FunFam" id="1.10.3080.10:FF:000018">
    <property type="entry name" value="Chloride transporter, ClC family"/>
    <property type="match status" value="1"/>
</dbReference>
<keyword evidence="2" id="KW-0813">Transport</keyword>
<gene>
    <name evidence="13" type="ORF">DFR87_04495</name>
</gene>
<comment type="subcellular location">
    <subcellularLocation>
        <location evidence="1">Membrane</location>
        <topology evidence="1">Multi-pass membrane protein</topology>
    </subcellularLocation>
</comment>
<dbReference type="PROSITE" id="PS51371">
    <property type="entry name" value="CBS"/>
    <property type="match status" value="2"/>
</dbReference>
<dbReference type="InterPro" id="IPR000644">
    <property type="entry name" value="CBS_dom"/>
</dbReference>
<evidence type="ECO:0000256" key="4">
    <source>
        <dbReference type="ARBA" id="ARBA00022989"/>
    </source>
</evidence>
<keyword evidence="6 11" id="KW-0472">Membrane</keyword>
<feature type="transmembrane region" description="Helical" evidence="11">
    <location>
        <begin position="415"/>
        <end position="436"/>
    </location>
</feature>
<evidence type="ECO:0000256" key="5">
    <source>
        <dbReference type="ARBA" id="ARBA00023065"/>
    </source>
</evidence>
<keyword evidence="9" id="KW-0407">Ion channel</keyword>
<dbReference type="CDD" id="cd00400">
    <property type="entry name" value="Voltage_gated_ClC"/>
    <property type="match status" value="1"/>
</dbReference>
<dbReference type="InterPro" id="IPR014743">
    <property type="entry name" value="Cl-channel_core"/>
</dbReference>
<keyword evidence="8" id="KW-0868">Chloride</keyword>
<keyword evidence="5" id="KW-0406">Ion transport</keyword>
<dbReference type="OrthoDB" id="89900at2157"/>
<dbReference type="GO" id="GO:0034707">
    <property type="term" value="C:chloride channel complex"/>
    <property type="evidence" value="ECO:0007669"/>
    <property type="project" value="UniProtKB-KW"/>
</dbReference>
<dbReference type="SUPFAM" id="SSF81340">
    <property type="entry name" value="Clc chloride channel"/>
    <property type="match status" value="1"/>
</dbReference>
<keyword evidence="3 11" id="KW-0812">Transmembrane</keyword>
<dbReference type="PANTHER" id="PTHR43427">
    <property type="entry name" value="CHLORIDE CHANNEL PROTEIN CLC-E"/>
    <property type="match status" value="1"/>
</dbReference>
<feature type="transmembrane region" description="Helical" evidence="11">
    <location>
        <begin position="380"/>
        <end position="403"/>
    </location>
</feature>
<feature type="transmembrane region" description="Helical" evidence="11">
    <location>
        <begin position="241"/>
        <end position="259"/>
    </location>
</feature>
<evidence type="ECO:0000256" key="11">
    <source>
        <dbReference type="SAM" id="Phobius"/>
    </source>
</evidence>
<dbReference type="Pfam" id="PF00654">
    <property type="entry name" value="Voltage_CLC"/>
    <property type="match status" value="1"/>
</dbReference>
<dbReference type="Proteomes" id="UP000247586">
    <property type="component" value="Chromosome"/>
</dbReference>
<evidence type="ECO:0000313" key="13">
    <source>
        <dbReference type="EMBL" id="AWR99074.1"/>
    </source>
</evidence>
<dbReference type="PANTHER" id="PTHR43427:SF6">
    <property type="entry name" value="CHLORIDE CHANNEL PROTEIN CLC-E"/>
    <property type="match status" value="1"/>
</dbReference>
<sequence>MASRLSSLPYFEKWLILGLILGVIAGLAATIFYVLLHLFEYLFINKFIGIAYPHPLGENGSLNFVFTPGHYFLIPVSLMIGGLISGLIVYTFAPEAEGHGTDAAIKAYHYLQGKVRWVVIPVKIIASAITIGSGGSAGREGPTAQFSSGVGSVVADLLGLPPEDRRRAVAVGIGAGIGTIFKTPIGGALLAAEILYKRDLEPEVIYPGLIASAVGYSIFGLLFGFTPVFGFYTGTFSPLRLPMYAVLGVISGLMAILYVKSFYGMTSVFKKFPIPNHLKPMIGGALAGLVMLVVPEALGTGYGWINLIEFQKFSSFYSPVLPLILLLLVLPFVKILTTSLSIGSGGSGGVFAPGLFIGAFVGADVGLAFHYLFPTVAPDIAPFVIIGMMSFFGAAGKVPLSVIVMVTEMTSSLQLLPGAMIAVAISYLVSGNYTIYRSQVPTRRDSPAHKSEYEVPIMRKLRISQCKLSDVKLSDHDTVETATRVMTDNNFLSLPVVNATGKFLGIVYLHDIIRASPSEAVSKYIVRGSPYVTLSSTLEYAWEIMAVSKSRWVAVVENGEFMGIATMESMVQAYENEMRALAKQS</sequence>
<evidence type="ECO:0000256" key="6">
    <source>
        <dbReference type="ARBA" id="ARBA00023136"/>
    </source>
</evidence>
<feature type="transmembrane region" description="Helical" evidence="11">
    <location>
        <begin position="71"/>
        <end position="93"/>
    </location>
</feature>
<dbReference type="GeneID" id="36834575"/>
<evidence type="ECO:0000256" key="7">
    <source>
        <dbReference type="ARBA" id="ARBA00023173"/>
    </source>
</evidence>
<evidence type="ECO:0000256" key="10">
    <source>
        <dbReference type="PROSITE-ProRule" id="PRU00703"/>
    </source>
</evidence>
<evidence type="ECO:0000256" key="2">
    <source>
        <dbReference type="ARBA" id="ARBA00022448"/>
    </source>
</evidence>
<keyword evidence="10" id="KW-0129">CBS domain</keyword>
<dbReference type="PRINTS" id="PR00762">
    <property type="entry name" value="CLCHANNEL"/>
</dbReference>
<feature type="domain" description="CBS" evidence="12">
    <location>
        <begin position="463"/>
        <end position="522"/>
    </location>
</feature>
<evidence type="ECO:0000256" key="9">
    <source>
        <dbReference type="ARBA" id="ARBA00023303"/>
    </source>
</evidence>
<dbReference type="GO" id="GO:0005254">
    <property type="term" value="F:chloride channel activity"/>
    <property type="evidence" value="ECO:0007669"/>
    <property type="project" value="UniProtKB-KW"/>
</dbReference>
<protein>
    <submittedName>
        <fullName evidence="13">CBS domain-containing protein</fullName>
    </submittedName>
</protein>
<dbReference type="RefSeq" id="WP_054836458.1">
    <property type="nucleotide sequence ID" value="NZ_BBBA01000005.1"/>
</dbReference>
<feature type="transmembrane region" description="Helical" evidence="11">
    <location>
        <begin position="204"/>
        <end position="229"/>
    </location>
</feature>
<feature type="transmembrane region" description="Helical" evidence="11">
    <location>
        <begin position="280"/>
        <end position="304"/>
    </location>
</feature>
<feature type="transmembrane region" description="Helical" evidence="11">
    <location>
        <begin position="168"/>
        <end position="192"/>
    </location>
</feature>
<evidence type="ECO:0000256" key="3">
    <source>
        <dbReference type="ARBA" id="ARBA00022692"/>
    </source>
</evidence>
<evidence type="ECO:0000313" key="14">
    <source>
        <dbReference type="Proteomes" id="UP000247586"/>
    </source>
</evidence>
<keyword evidence="4 11" id="KW-1133">Transmembrane helix</keyword>
<dbReference type="STRING" id="1293036.GCA_001315825_01137"/>
<reference evidence="14" key="3">
    <citation type="submission" date="2020-03" db="EMBL/GenBank/DDBJ databases">
        <title>Sequencing and Assembly of Multiple Reported Metal-Biooxidizing Members of the Extremely Thermoacidophilic Archaeal Family Sulfolobaceae.</title>
        <authorList>
            <person name="Counts J.A."/>
            <person name="Kelly R.M."/>
        </authorList>
    </citation>
    <scope>NUCLEOTIDE SEQUENCE [LARGE SCALE GENOMIC DNA]</scope>
    <source>
        <strain evidence="14">HO1-1</strain>
    </source>
</reference>
<dbReference type="Gene3D" id="1.10.3080.10">
    <property type="entry name" value="Clc chloride channel"/>
    <property type="match status" value="1"/>
</dbReference>
<evidence type="ECO:0000259" key="12">
    <source>
        <dbReference type="PROSITE" id="PS51371"/>
    </source>
</evidence>
<dbReference type="EMBL" id="CP029287">
    <property type="protein sequence ID" value="AWR99074.1"/>
    <property type="molecule type" value="Genomic_DNA"/>
</dbReference>
<keyword evidence="14" id="KW-1185">Reference proteome</keyword>